<dbReference type="AlphaFoldDB" id="A0A1F6VPM6"/>
<evidence type="ECO:0000313" key="14">
    <source>
        <dbReference type="EMBL" id="OGI71657.1"/>
    </source>
</evidence>
<feature type="site" description="Interaction with substrate tRNA" evidence="10">
    <location>
        <position position="133"/>
    </location>
</feature>
<organism evidence="14 15">
    <name type="scientific">Candidatus Nomurabacteria bacterium RIFCSPHIGHO2_02_FULL_35_13</name>
    <dbReference type="NCBI Taxonomy" id="1801748"/>
    <lineage>
        <taxon>Bacteria</taxon>
        <taxon>Candidatus Nomuraibacteriota</taxon>
    </lineage>
</organism>
<comment type="catalytic activity">
    <reaction evidence="9 10 11">
        <text>adenosine(37) in tRNA + dimethylallyl diphosphate = N(6)-dimethylallyladenosine(37) in tRNA + diphosphate</text>
        <dbReference type="Rhea" id="RHEA:26482"/>
        <dbReference type="Rhea" id="RHEA-COMP:10162"/>
        <dbReference type="Rhea" id="RHEA-COMP:10375"/>
        <dbReference type="ChEBI" id="CHEBI:33019"/>
        <dbReference type="ChEBI" id="CHEBI:57623"/>
        <dbReference type="ChEBI" id="CHEBI:74411"/>
        <dbReference type="ChEBI" id="CHEBI:74415"/>
        <dbReference type="EC" id="2.5.1.75"/>
    </reaction>
</comment>
<evidence type="ECO:0000256" key="1">
    <source>
        <dbReference type="ARBA" id="ARBA00001946"/>
    </source>
</evidence>
<keyword evidence="7 10" id="KW-0067">ATP-binding</keyword>
<evidence type="ECO:0000256" key="2">
    <source>
        <dbReference type="ARBA" id="ARBA00003213"/>
    </source>
</evidence>
<comment type="similarity">
    <text evidence="3 10 13">Belongs to the IPP transferase family.</text>
</comment>
<evidence type="ECO:0000313" key="15">
    <source>
        <dbReference type="Proteomes" id="UP000177112"/>
    </source>
</evidence>
<dbReference type="InterPro" id="IPR039657">
    <property type="entry name" value="Dimethylallyltransferase"/>
</dbReference>
<evidence type="ECO:0000256" key="10">
    <source>
        <dbReference type="HAMAP-Rule" id="MF_00185"/>
    </source>
</evidence>
<dbReference type="Gene3D" id="3.40.50.300">
    <property type="entry name" value="P-loop containing nucleotide triphosphate hydrolases"/>
    <property type="match status" value="1"/>
</dbReference>
<evidence type="ECO:0000256" key="6">
    <source>
        <dbReference type="ARBA" id="ARBA00022741"/>
    </source>
</evidence>
<keyword evidence="4 10" id="KW-0808">Transferase</keyword>
<evidence type="ECO:0000256" key="12">
    <source>
        <dbReference type="RuleBase" id="RU003784"/>
    </source>
</evidence>
<dbReference type="NCBIfam" id="TIGR00174">
    <property type="entry name" value="miaA"/>
    <property type="match status" value="1"/>
</dbReference>
<comment type="cofactor">
    <cofactor evidence="1 10">
        <name>Mg(2+)</name>
        <dbReference type="ChEBI" id="CHEBI:18420"/>
    </cofactor>
</comment>
<comment type="function">
    <text evidence="2 10 12">Catalyzes the transfer of a dimethylallyl group onto the adenine at position 37 in tRNAs that read codons beginning with uridine, leading to the formation of N6-(dimethylallyl)adenosine (i(6)A).</text>
</comment>
<keyword evidence="5 10" id="KW-0819">tRNA processing</keyword>
<protein>
    <recommendedName>
        <fullName evidence="10">tRNA dimethylallyltransferase</fullName>
        <ecNumber evidence="10">2.5.1.75</ecNumber>
    </recommendedName>
    <alternativeName>
        <fullName evidence="10">Dimethylallyl diphosphate:tRNA dimethylallyltransferase</fullName>
        <shortName evidence="10">DMAPP:tRNA dimethylallyltransferase</shortName>
        <shortName evidence="10">DMATase</shortName>
    </alternativeName>
    <alternativeName>
        <fullName evidence="10">Isopentenyl-diphosphate:tRNA isopentenyltransferase</fullName>
        <shortName evidence="10">IPP transferase</shortName>
        <shortName evidence="10">IPPT</shortName>
        <shortName evidence="10">IPTase</shortName>
    </alternativeName>
</protein>
<dbReference type="Proteomes" id="UP000177112">
    <property type="component" value="Unassembled WGS sequence"/>
</dbReference>
<dbReference type="EMBL" id="MFTY01000004">
    <property type="protein sequence ID" value="OGI71657.1"/>
    <property type="molecule type" value="Genomic_DNA"/>
</dbReference>
<gene>
    <name evidence="10" type="primary">miaA</name>
    <name evidence="14" type="ORF">A3B84_00180</name>
</gene>
<dbReference type="InterPro" id="IPR018022">
    <property type="entry name" value="IPT"/>
</dbReference>
<dbReference type="HAMAP" id="MF_00185">
    <property type="entry name" value="IPP_trans"/>
    <property type="match status" value="1"/>
</dbReference>
<accession>A0A1F6VPM6</accession>
<evidence type="ECO:0000256" key="3">
    <source>
        <dbReference type="ARBA" id="ARBA00005842"/>
    </source>
</evidence>
<evidence type="ECO:0000256" key="9">
    <source>
        <dbReference type="ARBA" id="ARBA00049563"/>
    </source>
</evidence>
<dbReference type="InterPro" id="IPR027417">
    <property type="entry name" value="P-loop_NTPase"/>
</dbReference>
<dbReference type="GO" id="GO:0006400">
    <property type="term" value="P:tRNA modification"/>
    <property type="evidence" value="ECO:0007669"/>
    <property type="project" value="TreeGrafter"/>
</dbReference>
<comment type="subunit">
    <text evidence="10">Monomer.</text>
</comment>
<evidence type="ECO:0000256" key="8">
    <source>
        <dbReference type="ARBA" id="ARBA00022842"/>
    </source>
</evidence>
<dbReference type="STRING" id="1801748.A3B84_00180"/>
<dbReference type="GO" id="GO:0005524">
    <property type="term" value="F:ATP binding"/>
    <property type="evidence" value="ECO:0007669"/>
    <property type="project" value="UniProtKB-UniRule"/>
</dbReference>
<dbReference type="SUPFAM" id="SSF52540">
    <property type="entry name" value="P-loop containing nucleoside triphosphate hydrolases"/>
    <property type="match status" value="1"/>
</dbReference>
<evidence type="ECO:0000256" key="7">
    <source>
        <dbReference type="ARBA" id="ARBA00022840"/>
    </source>
</evidence>
<dbReference type="GO" id="GO:0052381">
    <property type="term" value="F:tRNA dimethylallyltransferase activity"/>
    <property type="evidence" value="ECO:0007669"/>
    <property type="project" value="UniProtKB-UniRule"/>
</dbReference>
<comment type="caution">
    <text evidence="14">The sequence shown here is derived from an EMBL/GenBank/DDBJ whole genome shotgun (WGS) entry which is preliminary data.</text>
</comment>
<feature type="region of interest" description="Interaction with substrate tRNA" evidence="10">
    <location>
        <begin position="44"/>
        <end position="47"/>
    </location>
</feature>
<dbReference type="PANTHER" id="PTHR11088">
    <property type="entry name" value="TRNA DIMETHYLALLYLTRANSFERASE"/>
    <property type="match status" value="1"/>
</dbReference>
<feature type="binding site" evidence="10">
    <location>
        <begin position="13"/>
        <end position="18"/>
    </location>
    <ligand>
        <name>substrate</name>
    </ligand>
</feature>
<keyword evidence="8 10" id="KW-0460">Magnesium</keyword>
<dbReference type="Pfam" id="PF01715">
    <property type="entry name" value="IPPT"/>
    <property type="match status" value="1"/>
</dbReference>
<proteinExistence type="inferred from homology"/>
<sequence>MQKPKVIVILGTTATGKSNLAVQIALRLNSGQAKKINGEIVSADSRQIYKGLNIGTGKIIKKEMKGIPHHLLDVVNPKNKFTIAEYQKKAICAIAEIIKKGKIPIICGGTGFYIDAITKGAVFPEVPPNKKLRKSLEKKSTVELFKILKHLDSRRAKNIDKNNKVRLVRAIEIVKALGKVPLLKNKKSDYKFIKIGLYLPQDRLKNKIEKRVEKIFKAGLLNEIKKLKKTRVSEKRLKEFGFEYWNPTKEKVLSETIKYTKRQMTWFKRDKQIKWFDASKKNLEKNILLKLKKDF</sequence>
<feature type="site" description="Interaction with substrate tRNA" evidence="10">
    <location>
        <position position="110"/>
    </location>
</feature>
<evidence type="ECO:0000256" key="4">
    <source>
        <dbReference type="ARBA" id="ARBA00022679"/>
    </source>
</evidence>
<dbReference type="EC" id="2.5.1.75" evidence="10"/>
<keyword evidence="6 10" id="KW-0547">Nucleotide-binding</keyword>
<dbReference type="Gene3D" id="1.10.20.140">
    <property type="match status" value="1"/>
</dbReference>
<name>A0A1F6VPM6_9BACT</name>
<dbReference type="PANTHER" id="PTHR11088:SF60">
    <property type="entry name" value="TRNA DIMETHYLALLYLTRANSFERASE"/>
    <property type="match status" value="1"/>
</dbReference>
<reference evidence="14 15" key="1">
    <citation type="journal article" date="2016" name="Nat. Commun.">
        <title>Thousands of microbial genomes shed light on interconnected biogeochemical processes in an aquifer system.</title>
        <authorList>
            <person name="Anantharaman K."/>
            <person name="Brown C.T."/>
            <person name="Hug L.A."/>
            <person name="Sharon I."/>
            <person name="Castelle C.J."/>
            <person name="Probst A.J."/>
            <person name="Thomas B.C."/>
            <person name="Singh A."/>
            <person name="Wilkins M.J."/>
            <person name="Karaoz U."/>
            <person name="Brodie E.L."/>
            <person name="Williams K.H."/>
            <person name="Hubbard S.S."/>
            <person name="Banfield J.F."/>
        </authorList>
    </citation>
    <scope>NUCLEOTIDE SEQUENCE [LARGE SCALE GENOMIC DNA]</scope>
</reference>
<feature type="binding site" evidence="10">
    <location>
        <begin position="11"/>
        <end position="18"/>
    </location>
    <ligand>
        <name>ATP</name>
        <dbReference type="ChEBI" id="CHEBI:30616"/>
    </ligand>
</feature>
<evidence type="ECO:0000256" key="11">
    <source>
        <dbReference type="RuleBase" id="RU003783"/>
    </source>
</evidence>
<evidence type="ECO:0000256" key="13">
    <source>
        <dbReference type="RuleBase" id="RU003785"/>
    </source>
</evidence>
<evidence type="ECO:0000256" key="5">
    <source>
        <dbReference type="ARBA" id="ARBA00022694"/>
    </source>
</evidence>
<comment type="caution">
    <text evidence="10">Lacks conserved residue(s) required for the propagation of feature annotation.</text>
</comment>